<evidence type="ECO:0000256" key="1">
    <source>
        <dbReference type="SAM" id="MobiDB-lite"/>
    </source>
</evidence>
<feature type="region of interest" description="Disordered" evidence="1">
    <location>
        <begin position="20"/>
        <end position="44"/>
    </location>
</feature>
<accession>A0A9Q3BMM2</accession>
<protein>
    <submittedName>
        <fullName evidence="2">Uncharacterized protein</fullName>
    </submittedName>
</protein>
<gene>
    <name evidence="2" type="ORF">O181_007533</name>
</gene>
<organism evidence="2 3">
    <name type="scientific">Austropuccinia psidii MF-1</name>
    <dbReference type="NCBI Taxonomy" id="1389203"/>
    <lineage>
        <taxon>Eukaryota</taxon>
        <taxon>Fungi</taxon>
        <taxon>Dikarya</taxon>
        <taxon>Basidiomycota</taxon>
        <taxon>Pucciniomycotina</taxon>
        <taxon>Pucciniomycetes</taxon>
        <taxon>Pucciniales</taxon>
        <taxon>Sphaerophragmiaceae</taxon>
        <taxon>Austropuccinia</taxon>
    </lineage>
</organism>
<evidence type="ECO:0000313" key="3">
    <source>
        <dbReference type="Proteomes" id="UP000765509"/>
    </source>
</evidence>
<feature type="compositionally biased region" description="Acidic residues" evidence="1">
    <location>
        <begin position="20"/>
        <end position="33"/>
    </location>
</feature>
<reference evidence="2" key="1">
    <citation type="submission" date="2021-03" db="EMBL/GenBank/DDBJ databases">
        <title>Draft genome sequence of rust myrtle Austropuccinia psidii MF-1, a brazilian biotype.</title>
        <authorList>
            <person name="Quecine M.C."/>
            <person name="Pachon D.M.R."/>
            <person name="Bonatelli M.L."/>
            <person name="Correr F.H."/>
            <person name="Franceschini L.M."/>
            <person name="Leite T.F."/>
            <person name="Margarido G.R.A."/>
            <person name="Almeida C.A."/>
            <person name="Ferrarezi J.A."/>
            <person name="Labate C.A."/>
        </authorList>
    </citation>
    <scope>NUCLEOTIDE SEQUENCE</scope>
    <source>
        <strain evidence="2">MF-1</strain>
    </source>
</reference>
<proteinExistence type="predicted"/>
<comment type="caution">
    <text evidence="2">The sequence shown here is derived from an EMBL/GenBank/DDBJ whole genome shotgun (WGS) entry which is preliminary data.</text>
</comment>
<dbReference type="EMBL" id="AVOT02001690">
    <property type="protein sequence ID" value="MBW0467818.1"/>
    <property type="molecule type" value="Genomic_DNA"/>
</dbReference>
<sequence length="141" mass="17046">MECNLDEILYIMVRGIENEAQEEVEGDQEVETQDQEKEPSTGELLTQIKLEEPKSLAWYLDKEIKENKECATFDLRKWEEWNNRNLSPSSEYDYYIKKEPQVKNLSLIPCPDFRKIYYEPENYKRYIWKQDEKSKMVFGRS</sequence>
<dbReference type="Proteomes" id="UP000765509">
    <property type="component" value="Unassembled WGS sequence"/>
</dbReference>
<evidence type="ECO:0000313" key="2">
    <source>
        <dbReference type="EMBL" id="MBW0467818.1"/>
    </source>
</evidence>
<dbReference type="AlphaFoldDB" id="A0A9Q3BMM2"/>
<name>A0A9Q3BMM2_9BASI</name>
<keyword evidence="3" id="KW-1185">Reference proteome</keyword>